<sequence length="43" mass="5151">MKQMSLFNEPTTVLPVSYYPELLNKEEADELYQHCQELQYVMP</sequence>
<dbReference type="KEGG" id="nfl:COO91_08103"/>
<organism evidence="1 2">
    <name type="scientific">Nostoc flagelliforme CCNUN1</name>
    <dbReference type="NCBI Taxonomy" id="2038116"/>
    <lineage>
        <taxon>Bacteria</taxon>
        <taxon>Bacillati</taxon>
        <taxon>Cyanobacteriota</taxon>
        <taxon>Cyanophyceae</taxon>
        <taxon>Nostocales</taxon>
        <taxon>Nostocaceae</taxon>
        <taxon>Nostoc</taxon>
    </lineage>
</organism>
<dbReference type="Proteomes" id="UP000232003">
    <property type="component" value="Chromosome"/>
</dbReference>
<keyword evidence="1" id="KW-0223">Dioxygenase</keyword>
<dbReference type="AlphaFoldDB" id="A0A2K8T4R8"/>
<keyword evidence="1" id="KW-0560">Oxidoreductase</keyword>
<dbReference type="EMBL" id="CP024785">
    <property type="protein sequence ID" value="AUB42005.1"/>
    <property type="molecule type" value="Genomic_DNA"/>
</dbReference>
<dbReference type="GO" id="GO:0051213">
    <property type="term" value="F:dioxygenase activity"/>
    <property type="evidence" value="ECO:0007669"/>
    <property type="project" value="UniProtKB-KW"/>
</dbReference>
<evidence type="ECO:0000313" key="2">
    <source>
        <dbReference type="Proteomes" id="UP000232003"/>
    </source>
</evidence>
<keyword evidence="2" id="KW-1185">Reference proteome</keyword>
<reference evidence="1 2" key="1">
    <citation type="submission" date="2017-11" db="EMBL/GenBank/DDBJ databases">
        <title>Complete genome of a free-living desiccation-tolerant cyanobacterium and its photosynthetic adaptation to extreme terrestrial habitat.</title>
        <authorList>
            <person name="Shang J."/>
        </authorList>
    </citation>
    <scope>NUCLEOTIDE SEQUENCE [LARGE SCALE GENOMIC DNA]</scope>
    <source>
        <strain evidence="1 2">CCNUN1</strain>
    </source>
</reference>
<gene>
    <name evidence="1" type="ORF">COO91_08103</name>
</gene>
<evidence type="ECO:0000313" key="1">
    <source>
        <dbReference type="EMBL" id="AUB42005.1"/>
    </source>
</evidence>
<proteinExistence type="predicted"/>
<name>A0A2K8T4R8_9NOSO</name>
<dbReference type="RefSeq" id="WP_339382379.1">
    <property type="nucleotide sequence ID" value="NZ_CAWNNC010000001.1"/>
</dbReference>
<accession>A0A2K8T4R8</accession>
<protein>
    <submittedName>
        <fullName evidence="1">Alkylated DNA repair dioxygenase AlkB</fullName>
    </submittedName>
</protein>